<dbReference type="GO" id="GO:0016787">
    <property type="term" value="F:hydrolase activity"/>
    <property type="evidence" value="ECO:0007669"/>
    <property type="project" value="UniProtKB-KW"/>
</dbReference>
<protein>
    <submittedName>
        <fullName evidence="1">Amidohydrolase family protein</fullName>
    </submittedName>
</protein>
<dbReference type="AlphaFoldDB" id="A0A7C9W5Q0"/>
<evidence type="ECO:0000313" key="2">
    <source>
        <dbReference type="Proteomes" id="UP000481360"/>
    </source>
</evidence>
<proteinExistence type="predicted"/>
<dbReference type="Gene3D" id="3.20.20.140">
    <property type="entry name" value="Metal-dependent hydrolases"/>
    <property type="match status" value="1"/>
</dbReference>
<reference evidence="1 2" key="1">
    <citation type="submission" date="2020-03" db="EMBL/GenBank/DDBJ databases">
        <title>Isolation and identification of active actinomycetes.</title>
        <authorList>
            <person name="Sun X."/>
        </authorList>
    </citation>
    <scope>NUCLEOTIDE SEQUENCE [LARGE SCALE GENOMIC DNA]</scope>
    <source>
        <strain evidence="1 2">NEAU-D13</strain>
    </source>
</reference>
<evidence type="ECO:0000313" key="1">
    <source>
        <dbReference type="EMBL" id="NGY65257.1"/>
    </source>
</evidence>
<dbReference type="Proteomes" id="UP000481360">
    <property type="component" value="Unassembled WGS sequence"/>
</dbReference>
<name>A0A7C9W5Q0_9PSEU</name>
<sequence length="48" mass="5448">MGADRLLFAVDYPYESTAEAVEFLRTAPFCRADLERIAHLNAAHLLRL</sequence>
<accession>A0A7C9W5Q0</accession>
<organism evidence="1 2">
    <name type="scientific">Lentzea alba</name>
    <dbReference type="NCBI Taxonomy" id="2714351"/>
    <lineage>
        <taxon>Bacteria</taxon>
        <taxon>Bacillati</taxon>
        <taxon>Actinomycetota</taxon>
        <taxon>Actinomycetes</taxon>
        <taxon>Pseudonocardiales</taxon>
        <taxon>Pseudonocardiaceae</taxon>
        <taxon>Lentzea</taxon>
    </lineage>
</organism>
<keyword evidence="2" id="KW-1185">Reference proteome</keyword>
<gene>
    <name evidence="1" type="ORF">G7043_40820</name>
</gene>
<keyword evidence="1" id="KW-0378">Hydrolase</keyword>
<dbReference type="InterPro" id="IPR032466">
    <property type="entry name" value="Metal_Hydrolase"/>
</dbReference>
<dbReference type="EMBL" id="JAAMPJ010000015">
    <property type="protein sequence ID" value="NGY65257.1"/>
    <property type="molecule type" value="Genomic_DNA"/>
</dbReference>
<dbReference type="SUPFAM" id="SSF51556">
    <property type="entry name" value="Metallo-dependent hydrolases"/>
    <property type="match status" value="1"/>
</dbReference>
<comment type="caution">
    <text evidence="1">The sequence shown here is derived from an EMBL/GenBank/DDBJ whole genome shotgun (WGS) entry which is preliminary data.</text>
</comment>